<dbReference type="Gene3D" id="4.10.280.10">
    <property type="entry name" value="Helix-loop-helix DNA-binding domain"/>
    <property type="match status" value="1"/>
</dbReference>
<dbReference type="Pfam" id="PF00010">
    <property type="entry name" value="HLH"/>
    <property type="match status" value="1"/>
</dbReference>
<sequence length="164" mass="18279">MEQVSTSPKRKRGQNDAPITERLRREKAAMYYTVLQSLVPTLFPKATRSKVVDETIKYIRYLEGKLVFLKQQQMALPVQPILLTQQNNTSAVEVTVSGNVTFFGMSFASRPGVLSRVLRVFVNHLADVLMATIASDSGVTRITVTAHVLEAGARERIKTDLMAL</sequence>
<feature type="region of interest" description="Disordered" evidence="4">
    <location>
        <begin position="1"/>
        <end position="20"/>
    </location>
</feature>
<dbReference type="PROSITE" id="PS50888">
    <property type="entry name" value="BHLH"/>
    <property type="match status" value="1"/>
</dbReference>
<keyword evidence="2" id="KW-0805">Transcription regulation</keyword>
<evidence type="ECO:0000256" key="2">
    <source>
        <dbReference type="ARBA" id="ARBA00023015"/>
    </source>
</evidence>
<feature type="domain" description="BHLH" evidence="5">
    <location>
        <begin position="12"/>
        <end position="62"/>
    </location>
</feature>
<dbReference type="AlphaFoldDB" id="A0A833QLY9"/>
<keyword evidence="7" id="KW-0238">DNA-binding</keyword>
<dbReference type="EMBL" id="SWLB01000027">
    <property type="protein sequence ID" value="KAF3321242.1"/>
    <property type="molecule type" value="Genomic_DNA"/>
</dbReference>
<dbReference type="SMART" id="SM00353">
    <property type="entry name" value="HLH"/>
    <property type="match status" value="1"/>
</dbReference>
<dbReference type="InterPro" id="IPR044278">
    <property type="entry name" value="BHLH95-like"/>
</dbReference>
<accession>A0A833QLY9</accession>
<keyword evidence="3" id="KW-0804">Transcription</keyword>
<organism evidence="7 8">
    <name type="scientific">Carex littledalei</name>
    <dbReference type="NCBI Taxonomy" id="544730"/>
    <lineage>
        <taxon>Eukaryota</taxon>
        <taxon>Viridiplantae</taxon>
        <taxon>Streptophyta</taxon>
        <taxon>Embryophyta</taxon>
        <taxon>Tracheophyta</taxon>
        <taxon>Spermatophyta</taxon>
        <taxon>Magnoliopsida</taxon>
        <taxon>Liliopsida</taxon>
        <taxon>Poales</taxon>
        <taxon>Cyperaceae</taxon>
        <taxon>Cyperoideae</taxon>
        <taxon>Cariceae</taxon>
        <taxon>Carex</taxon>
        <taxon>Carex subgen. Euthyceras</taxon>
    </lineage>
</organism>
<evidence type="ECO:0000313" key="8">
    <source>
        <dbReference type="Proteomes" id="UP000623129"/>
    </source>
</evidence>
<dbReference type="PROSITE" id="PS51671">
    <property type="entry name" value="ACT"/>
    <property type="match status" value="1"/>
</dbReference>
<gene>
    <name evidence="7" type="ORF">FCM35_KLT14495</name>
</gene>
<keyword evidence="8" id="KW-1185">Reference proteome</keyword>
<dbReference type="InterPro" id="IPR036638">
    <property type="entry name" value="HLH_DNA-bd_sf"/>
</dbReference>
<feature type="domain" description="ACT" evidence="6">
    <location>
        <begin position="102"/>
        <end position="164"/>
    </location>
</feature>
<dbReference type="GO" id="GO:0046983">
    <property type="term" value="F:protein dimerization activity"/>
    <property type="evidence" value="ECO:0007669"/>
    <property type="project" value="InterPro"/>
</dbReference>
<dbReference type="CDD" id="cd11393">
    <property type="entry name" value="bHLH_AtbHLH_like"/>
    <property type="match status" value="1"/>
</dbReference>
<dbReference type="GO" id="GO:0003677">
    <property type="term" value="F:DNA binding"/>
    <property type="evidence" value="ECO:0007669"/>
    <property type="project" value="UniProtKB-KW"/>
</dbReference>
<evidence type="ECO:0000256" key="1">
    <source>
        <dbReference type="ARBA" id="ARBA00005510"/>
    </source>
</evidence>
<dbReference type="InterPro" id="IPR045239">
    <property type="entry name" value="bHLH95_bHLH"/>
</dbReference>
<evidence type="ECO:0000259" key="5">
    <source>
        <dbReference type="PROSITE" id="PS50888"/>
    </source>
</evidence>
<dbReference type="GO" id="GO:0003700">
    <property type="term" value="F:DNA-binding transcription factor activity"/>
    <property type="evidence" value="ECO:0007669"/>
    <property type="project" value="InterPro"/>
</dbReference>
<protein>
    <submittedName>
        <fullName evidence="7">Helix-loop-helix DNA-binding domain-containing protein</fullName>
    </submittedName>
</protein>
<evidence type="ECO:0000256" key="4">
    <source>
        <dbReference type="SAM" id="MobiDB-lite"/>
    </source>
</evidence>
<dbReference type="InterPro" id="IPR002912">
    <property type="entry name" value="ACT_dom"/>
</dbReference>
<evidence type="ECO:0000256" key="3">
    <source>
        <dbReference type="ARBA" id="ARBA00023163"/>
    </source>
</evidence>
<dbReference type="InterPro" id="IPR011598">
    <property type="entry name" value="bHLH_dom"/>
</dbReference>
<comment type="caution">
    <text evidence="7">The sequence shown here is derived from an EMBL/GenBank/DDBJ whole genome shotgun (WGS) entry which is preliminary data.</text>
</comment>
<dbReference type="OrthoDB" id="1927122at2759"/>
<evidence type="ECO:0000259" key="6">
    <source>
        <dbReference type="PROSITE" id="PS51671"/>
    </source>
</evidence>
<dbReference type="SUPFAM" id="SSF47459">
    <property type="entry name" value="HLH, helix-loop-helix DNA-binding domain"/>
    <property type="match status" value="1"/>
</dbReference>
<comment type="similarity">
    <text evidence="1">Belongs to the bHLH protein family.</text>
</comment>
<dbReference type="CDD" id="cd02116">
    <property type="entry name" value="ACT"/>
    <property type="match status" value="1"/>
</dbReference>
<dbReference type="PANTHER" id="PTHR46772">
    <property type="entry name" value="BHLH DOMAIN-CONTAINING PROTEIN"/>
    <property type="match status" value="1"/>
</dbReference>
<dbReference type="GO" id="GO:0009960">
    <property type="term" value="P:endosperm development"/>
    <property type="evidence" value="ECO:0007669"/>
    <property type="project" value="InterPro"/>
</dbReference>
<reference evidence="7" key="1">
    <citation type="submission" date="2020-01" db="EMBL/GenBank/DDBJ databases">
        <title>Genome sequence of Kobresia littledalei, the first chromosome-level genome in the family Cyperaceae.</title>
        <authorList>
            <person name="Qu G."/>
        </authorList>
    </citation>
    <scope>NUCLEOTIDE SEQUENCE</scope>
    <source>
        <strain evidence="7">C.B.Clarke</strain>
        <tissue evidence="7">Leaf</tissue>
    </source>
</reference>
<dbReference type="PANTHER" id="PTHR46772:SF6">
    <property type="entry name" value="BHLH DOMAIN-CONTAINING PROTEIN"/>
    <property type="match status" value="1"/>
</dbReference>
<evidence type="ECO:0000313" key="7">
    <source>
        <dbReference type="EMBL" id="KAF3321242.1"/>
    </source>
</evidence>
<dbReference type="Proteomes" id="UP000623129">
    <property type="component" value="Unassembled WGS sequence"/>
</dbReference>
<name>A0A833QLY9_9POAL</name>
<proteinExistence type="inferred from homology"/>